<protein>
    <submittedName>
        <fullName evidence="1">Uncharacterized protein</fullName>
    </submittedName>
</protein>
<organism evidence="1 2">
    <name type="scientific">Dreissena polymorpha</name>
    <name type="common">Zebra mussel</name>
    <name type="synonym">Mytilus polymorpha</name>
    <dbReference type="NCBI Taxonomy" id="45954"/>
    <lineage>
        <taxon>Eukaryota</taxon>
        <taxon>Metazoa</taxon>
        <taxon>Spiralia</taxon>
        <taxon>Lophotrochozoa</taxon>
        <taxon>Mollusca</taxon>
        <taxon>Bivalvia</taxon>
        <taxon>Autobranchia</taxon>
        <taxon>Heteroconchia</taxon>
        <taxon>Euheterodonta</taxon>
        <taxon>Imparidentia</taxon>
        <taxon>Neoheterodontei</taxon>
        <taxon>Myida</taxon>
        <taxon>Dreissenoidea</taxon>
        <taxon>Dreissenidae</taxon>
        <taxon>Dreissena</taxon>
    </lineage>
</organism>
<evidence type="ECO:0000313" key="1">
    <source>
        <dbReference type="EMBL" id="KAH3789130.1"/>
    </source>
</evidence>
<reference evidence="1" key="2">
    <citation type="submission" date="2020-11" db="EMBL/GenBank/DDBJ databases">
        <authorList>
            <person name="McCartney M.A."/>
            <person name="Auch B."/>
            <person name="Kono T."/>
            <person name="Mallez S."/>
            <person name="Becker A."/>
            <person name="Gohl D.M."/>
            <person name="Silverstein K.A.T."/>
            <person name="Koren S."/>
            <person name="Bechman K.B."/>
            <person name="Herman A."/>
            <person name="Abrahante J.E."/>
            <person name="Garbe J."/>
        </authorList>
    </citation>
    <scope>NUCLEOTIDE SEQUENCE</scope>
    <source>
        <strain evidence="1">Duluth1</strain>
        <tissue evidence="1">Whole animal</tissue>
    </source>
</reference>
<gene>
    <name evidence="1" type="ORF">DPMN_167301</name>
</gene>
<name>A0A9D4EYJ1_DREPO</name>
<proteinExistence type="predicted"/>
<comment type="caution">
    <text evidence="1">The sequence shown here is derived from an EMBL/GenBank/DDBJ whole genome shotgun (WGS) entry which is preliminary data.</text>
</comment>
<dbReference type="EMBL" id="JAIWYP010000008">
    <property type="protein sequence ID" value="KAH3789130.1"/>
    <property type="molecule type" value="Genomic_DNA"/>
</dbReference>
<evidence type="ECO:0000313" key="2">
    <source>
        <dbReference type="Proteomes" id="UP000828390"/>
    </source>
</evidence>
<dbReference type="Proteomes" id="UP000828390">
    <property type="component" value="Unassembled WGS sequence"/>
</dbReference>
<reference evidence="1" key="1">
    <citation type="journal article" date="2019" name="bioRxiv">
        <title>The Genome of the Zebra Mussel, Dreissena polymorpha: A Resource for Invasive Species Research.</title>
        <authorList>
            <person name="McCartney M.A."/>
            <person name="Auch B."/>
            <person name="Kono T."/>
            <person name="Mallez S."/>
            <person name="Zhang Y."/>
            <person name="Obille A."/>
            <person name="Becker A."/>
            <person name="Abrahante J.E."/>
            <person name="Garbe J."/>
            <person name="Badalamenti J.P."/>
            <person name="Herman A."/>
            <person name="Mangelson H."/>
            <person name="Liachko I."/>
            <person name="Sullivan S."/>
            <person name="Sone E.D."/>
            <person name="Koren S."/>
            <person name="Silverstein K.A.T."/>
            <person name="Beckman K.B."/>
            <person name="Gohl D.M."/>
        </authorList>
    </citation>
    <scope>NUCLEOTIDE SEQUENCE</scope>
    <source>
        <strain evidence="1">Duluth1</strain>
        <tissue evidence="1">Whole animal</tissue>
    </source>
</reference>
<dbReference type="AlphaFoldDB" id="A0A9D4EYJ1"/>
<keyword evidence="2" id="KW-1185">Reference proteome</keyword>
<sequence length="86" mass="9688">MTQKQTTAAQTASIIYVYNEEKAIGLSPLTGMGHRSSQYALEVQDKFTTYLTKVYACKRAKFVKDCLVTIKAPAVRIVFHITGWEK</sequence>
<accession>A0A9D4EYJ1</accession>